<reference evidence="1 2" key="1">
    <citation type="submission" date="2019-09" db="EMBL/GenBank/DDBJ databases">
        <authorList>
            <person name="Chandra G."/>
            <person name="Truman W A."/>
        </authorList>
    </citation>
    <scope>NUCLEOTIDE SEQUENCE [LARGE SCALE GENOMIC DNA]</scope>
    <source>
        <strain evidence="1">PS710</strain>
    </source>
</reference>
<protein>
    <submittedName>
        <fullName evidence="1">Uncharacterized protein</fullName>
    </submittedName>
</protein>
<dbReference type="EMBL" id="CABVHW010000010">
    <property type="protein sequence ID" value="VVO08708.1"/>
    <property type="molecule type" value="Genomic_DNA"/>
</dbReference>
<gene>
    <name evidence="1" type="ORF">PS710_03268</name>
</gene>
<dbReference type="RefSeq" id="WP_150765387.1">
    <property type="nucleotide sequence ID" value="NZ_CABVHW010000010.1"/>
</dbReference>
<organism evidence="1 2">
    <name type="scientific">Pseudomonas fluorescens</name>
    <dbReference type="NCBI Taxonomy" id="294"/>
    <lineage>
        <taxon>Bacteria</taxon>
        <taxon>Pseudomonadati</taxon>
        <taxon>Pseudomonadota</taxon>
        <taxon>Gammaproteobacteria</taxon>
        <taxon>Pseudomonadales</taxon>
        <taxon>Pseudomonadaceae</taxon>
        <taxon>Pseudomonas</taxon>
    </lineage>
</organism>
<sequence>MKKTLIILVLISISHLYVGYYETRWAEDNKIVFFFKKAPTFQVKFENIFASDSDDKPLTDLIMEEIAIIRTYCKYRLGIETWLQTQEELEACKAR</sequence>
<evidence type="ECO:0000313" key="1">
    <source>
        <dbReference type="EMBL" id="VVO08708.1"/>
    </source>
</evidence>
<evidence type="ECO:0000313" key="2">
    <source>
        <dbReference type="Proteomes" id="UP000381093"/>
    </source>
</evidence>
<dbReference type="Proteomes" id="UP000381093">
    <property type="component" value="Unassembled WGS sequence"/>
</dbReference>
<accession>A0A5E7D3I7</accession>
<dbReference type="AlphaFoldDB" id="A0A5E7D3I7"/>
<name>A0A5E7D3I7_PSEFL</name>
<proteinExistence type="predicted"/>